<evidence type="ECO:0000256" key="1">
    <source>
        <dbReference type="SAM" id="MobiDB-lite"/>
    </source>
</evidence>
<feature type="region of interest" description="Disordered" evidence="1">
    <location>
        <begin position="1"/>
        <end position="182"/>
    </location>
</feature>
<gene>
    <name evidence="2" type="ORF">LTR77_003272</name>
</gene>
<evidence type="ECO:0000313" key="2">
    <source>
        <dbReference type="EMBL" id="KAK5173150.1"/>
    </source>
</evidence>
<dbReference type="AlphaFoldDB" id="A0AAV9PKI2"/>
<protein>
    <submittedName>
        <fullName evidence="2">Uncharacterized protein</fullName>
    </submittedName>
</protein>
<feature type="compositionally biased region" description="Basic and acidic residues" evidence="1">
    <location>
        <begin position="132"/>
        <end position="152"/>
    </location>
</feature>
<proteinExistence type="predicted"/>
<feature type="compositionally biased region" description="Low complexity" evidence="1">
    <location>
        <begin position="173"/>
        <end position="182"/>
    </location>
</feature>
<keyword evidence="3" id="KW-1185">Reference proteome</keyword>
<sequence length="182" mass="19589">MPSNPPSDNGKQSSKDTPPPSYDFGKLSVQDRRPQAEPTQSAMQAYAESYAQRKQDGQLTHIYPEDRESGPSSGSPQTPPRPSMTPPPRRGPPPSFYMHANAGIGEGESLPVPPGPYIPPVYTTQSNAPMPGDDRNSRSASEDGRADREQSRRAPPPHTQSRFEGQGRGGPTPGSSSRGGRR</sequence>
<name>A0AAV9PKI2_9PEZI</name>
<dbReference type="EMBL" id="JAVRRT010000004">
    <property type="protein sequence ID" value="KAK5173150.1"/>
    <property type="molecule type" value="Genomic_DNA"/>
</dbReference>
<dbReference type="Proteomes" id="UP001337655">
    <property type="component" value="Unassembled WGS sequence"/>
</dbReference>
<organism evidence="2 3">
    <name type="scientific">Saxophila tyrrhenica</name>
    <dbReference type="NCBI Taxonomy" id="1690608"/>
    <lineage>
        <taxon>Eukaryota</taxon>
        <taxon>Fungi</taxon>
        <taxon>Dikarya</taxon>
        <taxon>Ascomycota</taxon>
        <taxon>Pezizomycotina</taxon>
        <taxon>Dothideomycetes</taxon>
        <taxon>Dothideomycetidae</taxon>
        <taxon>Mycosphaerellales</taxon>
        <taxon>Extremaceae</taxon>
        <taxon>Saxophila</taxon>
    </lineage>
</organism>
<accession>A0AAV9PKI2</accession>
<comment type="caution">
    <text evidence="2">The sequence shown here is derived from an EMBL/GenBank/DDBJ whole genome shotgun (WGS) entry which is preliminary data.</text>
</comment>
<reference evidence="2 3" key="1">
    <citation type="submission" date="2023-08" db="EMBL/GenBank/DDBJ databases">
        <title>Black Yeasts Isolated from many extreme environments.</title>
        <authorList>
            <person name="Coleine C."/>
            <person name="Stajich J.E."/>
            <person name="Selbmann L."/>
        </authorList>
    </citation>
    <scope>NUCLEOTIDE SEQUENCE [LARGE SCALE GENOMIC DNA]</scope>
    <source>
        <strain evidence="2 3">CCFEE 5935</strain>
    </source>
</reference>
<dbReference type="GeneID" id="89924619"/>
<dbReference type="RefSeq" id="XP_064661868.1">
    <property type="nucleotide sequence ID" value="XM_064800529.1"/>
</dbReference>
<feature type="compositionally biased region" description="Pro residues" evidence="1">
    <location>
        <begin position="77"/>
        <end position="95"/>
    </location>
</feature>
<evidence type="ECO:0000313" key="3">
    <source>
        <dbReference type="Proteomes" id="UP001337655"/>
    </source>
</evidence>
<feature type="compositionally biased region" description="Polar residues" evidence="1">
    <location>
        <begin position="1"/>
        <end position="16"/>
    </location>
</feature>